<evidence type="ECO:0000313" key="1">
    <source>
        <dbReference type="EMBL" id="GIZ02869.1"/>
    </source>
</evidence>
<sequence length="94" mass="10285">MRGRGGRWARGRMEPLGVHTGSKISWESTWRGCFRAKGYFSSEPLNCHILFSAIHSTAETVISPIDVRAKAAGRASIHTDSTADKKIPLINMGS</sequence>
<gene>
    <name evidence="1" type="ORF">CEXT_416511</name>
</gene>
<keyword evidence="2" id="KW-1185">Reference proteome</keyword>
<protein>
    <submittedName>
        <fullName evidence="1">Uncharacterized protein</fullName>
    </submittedName>
</protein>
<name>A0AAV4Y7I4_CAEEX</name>
<accession>A0AAV4Y7I4</accession>
<reference evidence="1 2" key="1">
    <citation type="submission" date="2021-06" db="EMBL/GenBank/DDBJ databases">
        <title>Caerostris extrusa draft genome.</title>
        <authorList>
            <person name="Kono N."/>
            <person name="Arakawa K."/>
        </authorList>
    </citation>
    <scope>NUCLEOTIDE SEQUENCE [LARGE SCALE GENOMIC DNA]</scope>
</reference>
<dbReference type="AlphaFoldDB" id="A0AAV4Y7I4"/>
<dbReference type="Proteomes" id="UP001054945">
    <property type="component" value="Unassembled WGS sequence"/>
</dbReference>
<comment type="caution">
    <text evidence="1">The sequence shown here is derived from an EMBL/GenBank/DDBJ whole genome shotgun (WGS) entry which is preliminary data.</text>
</comment>
<dbReference type="EMBL" id="BPLR01001516">
    <property type="protein sequence ID" value="GIZ02869.1"/>
    <property type="molecule type" value="Genomic_DNA"/>
</dbReference>
<proteinExistence type="predicted"/>
<organism evidence="1 2">
    <name type="scientific">Caerostris extrusa</name>
    <name type="common">Bark spider</name>
    <name type="synonym">Caerostris bankana</name>
    <dbReference type="NCBI Taxonomy" id="172846"/>
    <lineage>
        <taxon>Eukaryota</taxon>
        <taxon>Metazoa</taxon>
        <taxon>Ecdysozoa</taxon>
        <taxon>Arthropoda</taxon>
        <taxon>Chelicerata</taxon>
        <taxon>Arachnida</taxon>
        <taxon>Araneae</taxon>
        <taxon>Araneomorphae</taxon>
        <taxon>Entelegynae</taxon>
        <taxon>Araneoidea</taxon>
        <taxon>Araneidae</taxon>
        <taxon>Caerostris</taxon>
    </lineage>
</organism>
<evidence type="ECO:0000313" key="2">
    <source>
        <dbReference type="Proteomes" id="UP001054945"/>
    </source>
</evidence>